<gene>
    <name evidence="2" type="ORF">K0M31_001471</name>
</gene>
<evidence type="ECO:0000256" key="1">
    <source>
        <dbReference type="SAM" id="MobiDB-lite"/>
    </source>
</evidence>
<feature type="region of interest" description="Disordered" evidence="1">
    <location>
        <begin position="1"/>
        <end position="36"/>
    </location>
</feature>
<keyword evidence="3" id="KW-1185">Reference proteome</keyword>
<sequence>MNGSGWFPAALPRDLSKRSGGEGENEGEELRRVRRRWQKGSPERIETYLGGAPWRETAQGSPRVSGQWIPYYTGRRTPSSPFDDSYFVLIVPERHMAALYSGSARLRSQDKQVLRIIDLPQPGICICYAKTKRGVRVDLPKRSFFITESDFSGGNPENRASSGATLMQRKLAIG</sequence>
<name>A0AA40KXN1_9HYME</name>
<proteinExistence type="predicted"/>
<comment type="caution">
    <text evidence="2">The sequence shown here is derived from an EMBL/GenBank/DDBJ whole genome shotgun (WGS) entry which is preliminary data.</text>
</comment>
<dbReference type="AlphaFoldDB" id="A0AA40KXN1"/>
<accession>A0AA40KXN1</accession>
<protein>
    <submittedName>
        <fullName evidence="2">Uncharacterized protein</fullName>
    </submittedName>
</protein>
<organism evidence="2 3">
    <name type="scientific">Melipona bicolor</name>
    <dbReference type="NCBI Taxonomy" id="60889"/>
    <lineage>
        <taxon>Eukaryota</taxon>
        <taxon>Metazoa</taxon>
        <taxon>Ecdysozoa</taxon>
        <taxon>Arthropoda</taxon>
        <taxon>Hexapoda</taxon>
        <taxon>Insecta</taxon>
        <taxon>Pterygota</taxon>
        <taxon>Neoptera</taxon>
        <taxon>Endopterygota</taxon>
        <taxon>Hymenoptera</taxon>
        <taxon>Apocrita</taxon>
        <taxon>Aculeata</taxon>
        <taxon>Apoidea</taxon>
        <taxon>Anthophila</taxon>
        <taxon>Apidae</taxon>
        <taxon>Melipona</taxon>
    </lineage>
</organism>
<dbReference type="Proteomes" id="UP001177670">
    <property type="component" value="Unassembled WGS sequence"/>
</dbReference>
<evidence type="ECO:0000313" key="3">
    <source>
        <dbReference type="Proteomes" id="UP001177670"/>
    </source>
</evidence>
<reference evidence="2" key="1">
    <citation type="submission" date="2021-10" db="EMBL/GenBank/DDBJ databases">
        <title>Melipona bicolor Genome sequencing and assembly.</title>
        <authorList>
            <person name="Araujo N.S."/>
            <person name="Arias M.C."/>
        </authorList>
    </citation>
    <scope>NUCLEOTIDE SEQUENCE</scope>
    <source>
        <strain evidence="2">USP_2M_L1-L4_2017</strain>
        <tissue evidence="2">Whole body</tissue>
    </source>
</reference>
<dbReference type="EMBL" id="JAHYIQ010000001">
    <property type="protein sequence ID" value="KAK1136939.1"/>
    <property type="molecule type" value="Genomic_DNA"/>
</dbReference>
<evidence type="ECO:0000313" key="2">
    <source>
        <dbReference type="EMBL" id="KAK1136939.1"/>
    </source>
</evidence>